<dbReference type="GO" id="GO:0006865">
    <property type="term" value="P:amino acid transport"/>
    <property type="evidence" value="ECO:0007669"/>
    <property type="project" value="UniProtKB-KW"/>
</dbReference>
<dbReference type="GO" id="GO:0016020">
    <property type="term" value="C:membrane"/>
    <property type="evidence" value="ECO:0007669"/>
    <property type="project" value="UniProtKB-SubCell"/>
</dbReference>
<feature type="domain" description="Amino acid transporter transmembrane" evidence="8">
    <location>
        <begin position="14"/>
        <end position="178"/>
    </location>
</feature>
<evidence type="ECO:0000259" key="8">
    <source>
        <dbReference type="Pfam" id="PF01490"/>
    </source>
</evidence>
<keyword evidence="5 7" id="KW-1133">Transmembrane helix</keyword>
<keyword evidence="4" id="KW-0029">Amino-acid transport</keyword>
<name>A0AAD9WPY5_9ROSI</name>
<feature type="transmembrane region" description="Helical" evidence="7">
    <location>
        <begin position="56"/>
        <end position="80"/>
    </location>
</feature>
<dbReference type="EMBL" id="JANJYI010000008">
    <property type="protein sequence ID" value="KAK2639076.1"/>
    <property type="molecule type" value="Genomic_DNA"/>
</dbReference>
<evidence type="ECO:0000256" key="4">
    <source>
        <dbReference type="ARBA" id="ARBA00022970"/>
    </source>
</evidence>
<evidence type="ECO:0000256" key="6">
    <source>
        <dbReference type="ARBA" id="ARBA00023136"/>
    </source>
</evidence>
<keyword evidence="3 7" id="KW-0812">Transmembrane</keyword>
<dbReference type="AlphaFoldDB" id="A0AAD9WPY5"/>
<protein>
    <recommendedName>
        <fullName evidence="8">Amino acid transporter transmembrane domain-containing protein</fullName>
    </recommendedName>
</protein>
<keyword evidence="2" id="KW-0813">Transport</keyword>
<dbReference type="InterPro" id="IPR013057">
    <property type="entry name" value="AA_transpt_TM"/>
</dbReference>
<evidence type="ECO:0000256" key="7">
    <source>
        <dbReference type="SAM" id="Phobius"/>
    </source>
</evidence>
<gene>
    <name evidence="9" type="ORF">Ddye_026871</name>
</gene>
<evidence type="ECO:0000256" key="3">
    <source>
        <dbReference type="ARBA" id="ARBA00022692"/>
    </source>
</evidence>
<keyword evidence="6 7" id="KW-0472">Membrane</keyword>
<evidence type="ECO:0000313" key="10">
    <source>
        <dbReference type="Proteomes" id="UP001280121"/>
    </source>
</evidence>
<feature type="transmembrane region" description="Helical" evidence="7">
    <location>
        <begin position="145"/>
        <end position="165"/>
    </location>
</feature>
<evidence type="ECO:0000313" key="9">
    <source>
        <dbReference type="EMBL" id="KAK2639076.1"/>
    </source>
</evidence>
<accession>A0AAD9WPY5</accession>
<evidence type="ECO:0000256" key="1">
    <source>
        <dbReference type="ARBA" id="ARBA00004370"/>
    </source>
</evidence>
<evidence type="ECO:0000256" key="5">
    <source>
        <dbReference type="ARBA" id="ARBA00022989"/>
    </source>
</evidence>
<sequence length="179" mass="19941">MERPLDHSPSGLAIQKSNCYHAEGHEAACDYSDTYYMLIFGVAQVVLSQAPDFHNIQWLSIVAATMSFAYSFIGFGLGVAQTMDMFKVALQESELLLQLRKCGWYLEHSGDIPFAYPYSLILIEIQDTLKSPPSEYQTVKKASTISIIVTTIFYILCGGFGYAAFEEDTARNLLTGFGF</sequence>
<dbReference type="Pfam" id="PF01490">
    <property type="entry name" value="Aa_trans"/>
    <property type="match status" value="1"/>
</dbReference>
<comment type="subcellular location">
    <subcellularLocation>
        <location evidence="1">Membrane</location>
    </subcellularLocation>
</comment>
<dbReference type="PANTHER" id="PTHR48017">
    <property type="entry name" value="OS05G0424000 PROTEIN-RELATED"/>
    <property type="match status" value="1"/>
</dbReference>
<dbReference type="Proteomes" id="UP001280121">
    <property type="component" value="Unassembled WGS sequence"/>
</dbReference>
<keyword evidence="10" id="KW-1185">Reference proteome</keyword>
<reference evidence="9" key="1">
    <citation type="journal article" date="2023" name="Plant J.">
        <title>Genome sequences and population genomics provide insights into the demographic history, inbreeding, and mutation load of two 'living fossil' tree species of Dipteronia.</title>
        <authorList>
            <person name="Feng Y."/>
            <person name="Comes H.P."/>
            <person name="Chen J."/>
            <person name="Zhu S."/>
            <person name="Lu R."/>
            <person name="Zhang X."/>
            <person name="Li P."/>
            <person name="Qiu J."/>
            <person name="Olsen K.M."/>
            <person name="Qiu Y."/>
        </authorList>
    </citation>
    <scope>NUCLEOTIDE SEQUENCE</scope>
    <source>
        <strain evidence="9">KIB01</strain>
    </source>
</reference>
<evidence type="ECO:0000256" key="2">
    <source>
        <dbReference type="ARBA" id="ARBA00022448"/>
    </source>
</evidence>
<organism evidence="9 10">
    <name type="scientific">Dipteronia dyeriana</name>
    <dbReference type="NCBI Taxonomy" id="168575"/>
    <lineage>
        <taxon>Eukaryota</taxon>
        <taxon>Viridiplantae</taxon>
        <taxon>Streptophyta</taxon>
        <taxon>Embryophyta</taxon>
        <taxon>Tracheophyta</taxon>
        <taxon>Spermatophyta</taxon>
        <taxon>Magnoliopsida</taxon>
        <taxon>eudicotyledons</taxon>
        <taxon>Gunneridae</taxon>
        <taxon>Pentapetalae</taxon>
        <taxon>rosids</taxon>
        <taxon>malvids</taxon>
        <taxon>Sapindales</taxon>
        <taxon>Sapindaceae</taxon>
        <taxon>Hippocastanoideae</taxon>
        <taxon>Acereae</taxon>
        <taxon>Dipteronia</taxon>
    </lineage>
</organism>
<proteinExistence type="predicted"/>
<comment type="caution">
    <text evidence="9">The sequence shown here is derived from an EMBL/GenBank/DDBJ whole genome shotgun (WGS) entry which is preliminary data.</text>
</comment>